<evidence type="ECO:0000313" key="2">
    <source>
        <dbReference type="EMBL" id="GAA3932846.1"/>
    </source>
</evidence>
<organism evidence="2 3">
    <name type="scientific">Luteimonas lutimaris</name>
    <dbReference type="NCBI Taxonomy" id="698645"/>
    <lineage>
        <taxon>Bacteria</taxon>
        <taxon>Pseudomonadati</taxon>
        <taxon>Pseudomonadota</taxon>
        <taxon>Gammaproteobacteria</taxon>
        <taxon>Lysobacterales</taxon>
        <taxon>Lysobacteraceae</taxon>
        <taxon>Luteimonas</taxon>
    </lineage>
</organism>
<evidence type="ECO:0000256" key="1">
    <source>
        <dbReference type="SAM" id="MobiDB-lite"/>
    </source>
</evidence>
<gene>
    <name evidence="2" type="ORF">GCM10022229_28120</name>
</gene>
<protein>
    <submittedName>
        <fullName evidence="2">DUF4198 domain-containing protein</fullName>
    </submittedName>
</protein>
<dbReference type="Proteomes" id="UP001501727">
    <property type="component" value="Unassembled WGS sequence"/>
</dbReference>
<name>A0ABP7N0R4_9GAMM</name>
<dbReference type="InterPro" id="IPR019613">
    <property type="entry name" value="DUF4198"/>
</dbReference>
<proteinExistence type="predicted"/>
<dbReference type="Pfam" id="PF10670">
    <property type="entry name" value="DUF4198"/>
    <property type="match status" value="1"/>
</dbReference>
<keyword evidence="3" id="KW-1185">Reference proteome</keyword>
<sequence length="253" mass="27354">MPSVTVVAGEGERWVTVDAAVSNDLFYPDFVPVKLDNISVIAPDGSVGKPENGATLKTRSVFDVNLAQQGTYRIANVNEGLSARWGERPAPGSKPPADPKASGSLRSVTVEELPTKIPTGAKNVEITETLSRIETFITNGEPTPVKPTGKGLELVPSTHPNDLFAGEEARFQLQLDGKPAADLDVLIVRGATRYRNAQDEIRVTSDANGEFSVTWPEPGMYWLQARAQDKNTSVKEANARRLSYVATLEVLPQ</sequence>
<reference evidence="3" key="1">
    <citation type="journal article" date="2019" name="Int. J. Syst. Evol. Microbiol.">
        <title>The Global Catalogue of Microorganisms (GCM) 10K type strain sequencing project: providing services to taxonomists for standard genome sequencing and annotation.</title>
        <authorList>
            <consortium name="The Broad Institute Genomics Platform"/>
            <consortium name="The Broad Institute Genome Sequencing Center for Infectious Disease"/>
            <person name="Wu L."/>
            <person name="Ma J."/>
        </authorList>
    </citation>
    <scope>NUCLEOTIDE SEQUENCE [LARGE SCALE GENOMIC DNA]</scope>
    <source>
        <strain evidence="3">JCM 16916</strain>
    </source>
</reference>
<evidence type="ECO:0000313" key="3">
    <source>
        <dbReference type="Proteomes" id="UP001501727"/>
    </source>
</evidence>
<feature type="region of interest" description="Disordered" evidence="1">
    <location>
        <begin position="83"/>
        <end position="107"/>
    </location>
</feature>
<comment type="caution">
    <text evidence="2">The sequence shown here is derived from an EMBL/GenBank/DDBJ whole genome shotgun (WGS) entry which is preliminary data.</text>
</comment>
<dbReference type="EMBL" id="BAAAZU010000031">
    <property type="protein sequence ID" value="GAA3932846.1"/>
    <property type="molecule type" value="Genomic_DNA"/>
</dbReference>
<accession>A0ABP7N0R4</accession>